<keyword evidence="1" id="KW-0812">Transmembrane</keyword>
<name>A0A0R3R875_9BILA</name>
<proteinExistence type="predicted"/>
<organism evidence="4">
    <name type="scientific">Brugia timori</name>
    <dbReference type="NCBI Taxonomy" id="42155"/>
    <lineage>
        <taxon>Eukaryota</taxon>
        <taxon>Metazoa</taxon>
        <taxon>Ecdysozoa</taxon>
        <taxon>Nematoda</taxon>
        <taxon>Chromadorea</taxon>
        <taxon>Rhabditida</taxon>
        <taxon>Spirurina</taxon>
        <taxon>Spiruromorpha</taxon>
        <taxon>Filarioidea</taxon>
        <taxon>Onchocercidae</taxon>
        <taxon>Brugia</taxon>
    </lineage>
</organism>
<evidence type="ECO:0000313" key="2">
    <source>
        <dbReference type="EMBL" id="VDO48414.1"/>
    </source>
</evidence>
<dbReference type="AlphaFoldDB" id="A0A0R3R875"/>
<feature type="transmembrane region" description="Helical" evidence="1">
    <location>
        <begin position="6"/>
        <end position="31"/>
    </location>
</feature>
<reference evidence="2 3" key="2">
    <citation type="submission" date="2018-11" db="EMBL/GenBank/DDBJ databases">
        <authorList>
            <consortium name="Pathogen Informatics"/>
        </authorList>
    </citation>
    <scope>NUCLEOTIDE SEQUENCE [LARGE SCALE GENOMIC DNA]</scope>
</reference>
<evidence type="ECO:0000313" key="3">
    <source>
        <dbReference type="Proteomes" id="UP000280834"/>
    </source>
</evidence>
<evidence type="ECO:0000313" key="4">
    <source>
        <dbReference type="WBParaSite" id="BTMF_0001623101-mRNA-1"/>
    </source>
</evidence>
<evidence type="ECO:0000256" key="1">
    <source>
        <dbReference type="SAM" id="Phobius"/>
    </source>
</evidence>
<dbReference type="WBParaSite" id="BTMF_0001623101-mRNA-1">
    <property type="protein sequence ID" value="BTMF_0001623101-mRNA-1"/>
    <property type="gene ID" value="BTMF_0001623101"/>
</dbReference>
<keyword evidence="1" id="KW-1133">Transmembrane helix</keyword>
<keyword evidence="1" id="KW-0472">Membrane</keyword>
<dbReference type="EMBL" id="UZAG01020930">
    <property type="protein sequence ID" value="VDO48414.1"/>
    <property type="molecule type" value="Genomic_DNA"/>
</dbReference>
<reference evidence="4" key="1">
    <citation type="submission" date="2017-02" db="UniProtKB">
        <authorList>
            <consortium name="WormBaseParasite"/>
        </authorList>
    </citation>
    <scope>IDENTIFICATION</scope>
</reference>
<protein>
    <submittedName>
        <fullName evidence="2 4">Uncharacterized protein</fullName>
    </submittedName>
</protein>
<gene>
    <name evidence="2" type="ORF">BTMF_LOCUS14211</name>
</gene>
<keyword evidence="3" id="KW-1185">Reference proteome</keyword>
<sequence>MFKMTVAIHYFASASVHNFFFLSLPSFLLSYRQLPN</sequence>
<accession>A0A0R3R875</accession>
<dbReference type="Proteomes" id="UP000280834">
    <property type="component" value="Unassembled WGS sequence"/>
</dbReference>